<keyword evidence="3" id="KW-1185">Reference proteome</keyword>
<keyword evidence="1" id="KW-0812">Transmembrane</keyword>
<dbReference type="Proteomes" id="UP000054995">
    <property type="component" value="Unassembled WGS sequence"/>
</dbReference>
<accession>A0A0V1G3Z1</accession>
<gene>
    <name evidence="2" type="ORF">T4D_16119</name>
</gene>
<organism evidence="2 3">
    <name type="scientific">Trichinella pseudospiralis</name>
    <name type="common">Parasitic roundworm</name>
    <dbReference type="NCBI Taxonomy" id="6337"/>
    <lineage>
        <taxon>Eukaryota</taxon>
        <taxon>Metazoa</taxon>
        <taxon>Ecdysozoa</taxon>
        <taxon>Nematoda</taxon>
        <taxon>Enoplea</taxon>
        <taxon>Dorylaimia</taxon>
        <taxon>Trichinellida</taxon>
        <taxon>Trichinellidae</taxon>
        <taxon>Trichinella</taxon>
    </lineage>
</organism>
<protein>
    <submittedName>
        <fullName evidence="2">Uncharacterized protein</fullName>
    </submittedName>
</protein>
<dbReference type="AlphaFoldDB" id="A0A0V1G3Z1"/>
<evidence type="ECO:0000313" key="2">
    <source>
        <dbReference type="EMBL" id="KRY93032.1"/>
    </source>
</evidence>
<name>A0A0V1G3Z1_TRIPS</name>
<comment type="caution">
    <text evidence="2">The sequence shown here is derived from an EMBL/GenBank/DDBJ whole genome shotgun (WGS) entry which is preliminary data.</text>
</comment>
<evidence type="ECO:0000256" key="1">
    <source>
        <dbReference type="SAM" id="Phobius"/>
    </source>
</evidence>
<evidence type="ECO:0000313" key="3">
    <source>
        <dbReference type="Proteomes" id="UP000054995"/>
    </source>
</evidence>
<sequence length="122" mass="14175">MVVVCRFVEERSLFLLHNRRLLDQLVNLIEIHFHHCAQLKKSGGCFLFLQMLPRQQIVQNNILLAAFAYFICCSCAVAHASILCRQRQNVSLCKLHRITKHAKLMEDGRGRESFIASQFCRM</sequence>
<dbReference type="EMBL" id="JYDT01000004">
    <property type="protein sequence ID" value="KRY93032.1"/>
    <property type="molecule type" value="Genomic_DNA"/>
</dbReference>
<feature type="transmembrane region" description="Helical" evidence="1">
    <location>
        <begin position="62"/>
        <end position="84"/>
    </location>
</feature>
<keyword evidence="1" id="KW-1133">Transmembrane helix</keyword>
<proteinExistence type="predicted"/>
<reference evidence="2 3" key="1">
    <citation type="submission" date="2015-01" db="EMBL/GenBank/DDBJ databases">
        <title>Evolution of Trichinella species and genotypes.</title>
        <authorList>
            <person name="Korhonen P.K."/>
            <person name="Edoardo P."/>
            <person name="Giuseppe L.R."/>
            <person name="Gasser R.B."/>
        </authorList>
    </citation>
    <scope>NUCLEOTIDE SEQUENCE [LARGE SCALE GENOMIC DNA]</scope>
    <source>
        <strain evidence="2">ISS470</strain>
    </source>
</reference>
<keyword evidence="1" id="KW-0472">Membrane</keyword>